<dbReference type="OMA" id="DYACDSA"/>
<evidence type="ECO:0000256" key="6">
    <source>
        <dbReference type="ARBA" id="ARBA00022949"/>
    </source>
</evidence>
<reference evidence="10 11" key="1">
    <citation type="submission" date="2019-07" db="EMBL/GenBank/DDBJ databases">
        <title>Genome assembly of two rare yeast pathogens: Diutina rugosa and Trichomonascus ciferrii.</title>
        <authorList>
            <person name="Mixao V."/>
            <person name="Saus E."/>
            <person name="Hansen A."/>
            <person name="Lass-Flor C."/>
            <person name="Gabaldon T."/>
        </authorList>
    </citation>
    <scope>NUCLEOTIDE SEQUENCE [LARGE SCALE GENOMIC DNA]</scope>
    <source>
        <strain evidence="10 11">CBS 613</strain>
    </source>
</reference>
<evidence type="ECO:0000256" key="1">
    <source>
        <dbReference type="ARBA" id="ARBA00004282"/>
    </source>
</evidence>
<dbReference type="GeneID" id="54782204"/>
<evidence type="ECO:0008006" key="12">
    <source>
        <dbReference type="Google" id="ProtNLM"/>
    </source>
</evidence>
<keyword evidence="4" id="KW-0963">Cytoplasm</keyword>
<dbReference type="VEuPathDB" id="FungiDB:DIURU_003553"/>
<dbReference type="Pfam" id="PF11559">
    <property type="entry name" value="ADIP"/>
    <property type="match status" value="1"/>
</dbReference>
<keyword evidence="5" id="KW-0130">Cell adhesion</keyword>
<comment type="caution">
    <text evidence="10">The sequence shown here is derived from an EMBL/GenBank/DDBJ whole genome shotgun (WGS) entry which is preliminary data.</text>
</comment>
<organism evidence="10 11">
    <name type="scientific">Diutina rugosa</name>
    <name type="common">Yeast</name>
    <name type="synonym">Candida rugosa</name>
    <dbReference type="NCBI Taxonomy" id="5481"/>
    <lineage>
        <taxon>Eukaryota</taxon>
        <taxon>Fungi</taxon>
        <taxon>Dikarya</taxon>
        <taxon>Ascomycota</taxon>
        <taxon>Saccharomycotina</taxon>
        <taxon>Pichiomycetes</taxon>
        <taxon>Debaryomycetaceae</taxon>
        <taxon>Diutina</taxon>
    </lineage>
</organism>
<name>A0A642ULK3_DIURU</name>
<sequence>MGAPVLKDQAKLVSNRLQARGIITEPLPFISLRYNNSTEDDYACDSAIIYALAELLDKLDRHNRETTSANDEIRKQAKEITRLKQENAQLQRKLEMSERQLSDHAIASQKQQESYETLSTKLKSAHGEIKRLRNRNDDLVGKFEIESRKHAREMVEIKERFNPLKRLKLSGKAVGIFNNLATTPGSSVASAVETRLSKVVDDEVSDLKEIVGQLLTENYYYENFTTELCEYLADLPAQAQRRRVPPPEDTIRKPDESSVDLEVHSTTMKRFDQTYPLVHQELDGIRTYLNSAKSRDDINSRDLKQQLKDMKANFEQALATSEQWKQMWERQKAKDGNYRG</sequence>
<dbReference type="Proteomes" id="UP000449547">
    <property type="component" value="Unassembled WGS sequence"/>
</dbReference>
<evidence type="ECO:0000313" key="10">
    <source>
        <dbReference type="EMBL" id="KAA8901183.1"/>
    </source>
</evidence>
<evidence type="ECO:0000313" key="11">
    <source>
        <dbReference type="Proteomes" id="UP000449547"/>
    </source>
</evidence>
<evidence type="ECO:0000256" key="5">
    <source>
        <dbReference type="ARBA" id="ARBA00022889"/>
    </source>
</evidence>
<dbReference type="PANTHER" id="PTHR46507:SF4">
    <property type="entry name" value="SSX FAMILY MEMBER 2 INTERACTING PROTEIN"/>
    <property type="match status" value="1"/>
</dbReference>
<evidence type="ECO:0000256" key="4">
    <source>
        <dbReference type="ARBA" id="ARBA00022490"/>
    </source>
</evidence>
<keyword evidence="7 9" id="KW-0175">Coiled coil</keyword>
<gene>
    <name evidence="10" type="ORF">DIURU_003553</name>
</gene>
<evidence type="ECO:0000256" key="9">
    <source>
        <dbReference type="SAM" id="Coils"/>
    </source>
</evidence>
<dbReference type="PANTHER" id="PTHR46507">
    <property type="entry name" value="AFADIN- AND ALPHA-ACTININ-BINDING PROTEIN"/>
    <property type="match status" value="1"/>
</dbReference>
<dbReference type="RefSeq" id="XP_034011806.1">
    <property type="nucleotide sequence ID" value="XM_034156328.1"/>
</dbReference>
<proteinExistence type="inferred from homology"/>
<evidence type="ECO:0000256" key="7">
    <source>
        <dbReference type="ARBA" id="ARBA00023054"/>
    </source>
</evidence>
<dbReference type="InterPro" id="IPR021622">
    <property type="entry name" value="Afadin/alpha-actinin-bd"/>
</dbReference>
<dbReference type="EMBL" id="SWFT01000105">
    <property type="protein sequence ID" value="KAA8901183.1"/>
    <property type="molecule type" value="Genomic_DNA"/>
</dbReference>
<dbReference type="InterPro" id="IPR052300">
    <property type="entry name" value="Adhesion_Centrosome_assoc"/>
</dbReference>
<dbReference type="GO" id="GO:0007155">
    <property type="term" value="P:cell adhesion"/>
    <property type="evidence" value="ECO:0007669"/>
    <property type="project" value="UniProtKB-KW"/>
</dbReference>
<keyword evidence="8" id="KW-0206">Cytoskeleton</keyword>
<comment type="similarity">
    <text evidence="3">Belongs to the ADIP family.</text>
</comment>
<dbReference type="AlphaFoldDB" id="A0A642ULK3"/>
<keyword evidence="11" id="KW-1185">Reference proteome</keyword>
<protein>
    <recommendedName>
        <fullName evidence="12">Autophagy-related protein 16 domain-containing protein</fullName>
    </recommendedName>
</protein>
<evidence type="ECO:0000256" key="3">
    <source>
        <dbReference type="ARBA" id="ARBA00009291"/>
    </source>
</evidence>
<keyword evidence="6" id="KW-0965">Cell junction</keyword>
<dbReference type="OrthoDB" id="312015at2759"/>
<feature type="coiled-coil region" evidence="9">
    <location>
        <begin position="52"/>
        <end position="142"/>
    </location>
</feature>
<accession>A0A642ULK3</accession>
<evidence type="ECO:0000256" key="8">
    <source>
        <dbReference type="ARBA" id="ARBA00023212"/>
    </source>
</evidence>
<evidence type="ECO:0000256" key="2">
    <source>
        <dbReference type="ARBA" id="ARBA00004300"/>
    </source>
</evidence>
<comment type="subcellular location">
    <subcellularLocation>
        <location evidence="1">Cell junction</location>
    </subcellularLocation>
    <subcellularLocation>
        <location evidence="2">Cytoplasm</location>
        <location evidence="2">Cytoskeleton</location>
        <location evidence="2">Microtubule organizing center</location>
        <location evidence="2">Centrosome</location>
    </subcellularLocation>
</comment>